<comment type="caution">
    <text evidence="2">The sequence shown here is derived from an EMBL/GenBank/DDBJ whole genome shotgun (WGS) entry which is preliminary data.</text>
</comment>
<keyword evidence="3" id="KW-1185">Reference proteome</keyword>
<dbReference type="Proteomes" id="UP000324897">
    <property type="component" value="Chromosome 5"/>
</dbReference>
<dbReference type="PANTHER" id="PTHR34480">
    <property type="entry name" value="OS01G0967800 PROTEIN-RELATED"/>
    <property type="match status" value="1"/>
</dbReference>
<feature type="compositionally biased region" description="Basic and acidic residues" evidence="1">
    <location>
        <begin position="57"/>
        <end position="72"/>
    </location>
</feature>
<evidence type="ECO:0000313" key="2">
    <source>
        <dbReference type="EMBL" id="TVU46561.1"/>
    </source>
</evidence>
<feature type="non-terminal residue" evidence="2">
    <location>
        <position position="1"/>
    </location>
</feature>
<accession>A0A5J9WEU4</accession>
<name>A0A5J9WEU4_9POAL</name>
<evidence type="ECO:0000313" key="3">
    <source>
        <dbReference type="Proteomes" id="UP000324897"/>
    </source>
</evidence>
<gene>
    <name evidence="2" type="ORF">EJB05_06102</name>
</gene>
<protein>
    <submittedName>
        <fullName evidence="2">Uncharacterized protein</fullName>
    </submittedName>
</protein>
<dbReference type="AlphaFoldDB" id="A0A5J9WEU4"/>
<feature type="region of interest" description="Disordered" evidence="1">
    <location>
        <begin position="1"/>
        <end position="21"/>
    </location>
</feature>
<reference evidence="2 3" key="1">
    <citation type="journal article" date="2019" name="Sci. Rep.">
        <title>A high-quality genome of Eragrostis curvula grass provides insights into Poaceae evolution and supports new strategies to enhance forage quality.</title>
        <authorList>
            <person name="Carballo J."/>
            <person name="Santos B.A.C.M."/>
            <person name="Zappacosta D."/>
            <person name="Garbus I."/>
            <person name="Selva J.P."/>
            <person name="Gallo C.A."/>
            <person name="Diaz A."/>
            <person name="Albertini E."/>
            <person name="Caccamo M."/>
            <person name="Echenique V."/>
        </authorList>
    </citation>
    <scope>NUCLEOTIDE SEQUENCE [LARGE SCALE GENOMIC DNA]</scope>
    <source>
        <strain evidence="3">cv. Victoria</strain>
        <tissue evidence="2">Leaf</tissue>
    </source>
</reference>
<feature type="compositionally biased region" description="Polar residues" evidence="1">
    <location>
        <begin position="1"/>
        <end position="14"/>
    </location>
</feature>
<dbReference type="PANTHER" id="PTHR34480:SF11">
    <property type="entry name" value="OS05G0173500 PROTEIN"/>
    <property type="match status" value="1"/>
</dbReference>
<dbReference type="EMBL" id="RWGY01000004">
    <property type="protein sequence ID" value="TVU46561.1"/>
    <property type="molecule type" value="Genomic_DNA"/>
</dbReference>
<sequence length="434" mass="50412">MTCSGQMDNDTGAQAVQEACAAPSGKKVTLYRLGVSTGEDTKTLNQQQAEPSQPEAHNSHDCSGSEEKEEGRWTGGNNIDMHVTPSSQGTSRVAGYNGHVEEITSVLNQEEGQQTEGFDWDPCDIGKTVFFYVSKVDWGNNFANDDDDEFWAELEGPELAKLKERLALCRIRAHEELLEEGQEWDVKVLEKEYYPSSMLEAEGYFEDCEEDFEWYFDLKRCNYVGFQDYQRLMLRDTRTYLSFNHYRKINGTYQSDREFVKFYEKLERETEGWVNHLENGKLEWKTFEALAFYQALKIVAGFHKITEDIFSLSLDEFRGRVQRECFACKEHALLYFEIWKLVTVQKMDFCCALKQIHEQNSCPIFTFDVELELRYEAERESYGLTQPGFIKVNYDSFVAEICPDLPIPMTYYDYVKKKLDVAEKIQLIPRESCS</sequence>
<proteinExistence type="predicted"/>
<organism evidence="2 3">
    <name type="scientific">Eragrostis curvula</name>
    <name type="common">weeping love grass</name>
    <dbReference type="NCBI Taxonomy" id="38414"/>
    <lineage>
        <taxon>Eukaryota</taxon>
        <taxon>Viridiplantae</taxon>
        <taxon>Streptophyta</taxon>
        <taxon>Embryophyta</taxon>
        <taxon>Tracheophyta</taxon>
        <taxon>Spermatophyta</taxon>
        <taxon>Magnoliopsida</taxon>
        <taxon>Liliopsida</taxon>
        <taxon>Poales</taxon>
        <taxon>Poaceae</taxon>
        <taxon>PACMAD clade</taxon>
        <taxon>Chloridoideae</taxon>
        <taxon>Eragrostideae</taxon>
        <taxon>Eragrostidinae</taxon>
        <taxon>Eragrostis</taxon>
    </lineage>
</organism>
<feature type="region of interest" description="Disordered" evidence="1">
    <location>
        <begin position="38"/>
        <end position="92"/>
    </location>
</feature>
<dbReference type="Gramene" id="TVU46561">
    <property type="protein sequence ID" value="TVU46561"/>
    <property type="gene ID" value="EJB05_06102"/>
</dbReference>
<evidence type="ECO:0000256" key="1">
    <source>
        <dbReference type="SAM" id="MobiDB-lite"/>
    </source>
</evidence>